<protein>
    <submittedName>
        <fullName evidence="4">Zinc abc transporter, periplasmic-binding protein znua</fullName>
    </submittedName>
</protein>
<dbReference type="Pfam" id="PF01297">
    <property type="entry name" value="ZnuA"/>
    <property type="match status" value="1"/>
</dbReference>
<dbReference type="InterPro" id="IPR006129">
    <property type="entry name" value="AdhesinB"/>
</dbReference>
<dbReference type="InterPro" id="IPR006128">
    <property type="entry name" value="Lipoprotein_PsaA-like"/>
</dbReference>
<comment type="caution">
    <text evidence="4">The sequence shown here is derived from an EMBL/GenBank/DDBJ whole genome shotgun (WGS) entry which is preliminary data.</text>
</comment>
<accession>A0A0W8F525</accession>
<proteinExistence type="inferred from homology"/>
<dbReference type="AlphaFoldDB" id="A0A0W8F525"/>
<keyword evidence="2" id="KW-0813">Transport</keyword>
<dbReference type="PRINTS" id="PR00690">
    <property type="entry name" value="ADHESNFAMILY"/>
</dbReference>
<dbReference type="PANTHER" id="PTHR42953:SF3">
    <property type="entry name" value="HIGH-AFFINITY ZINC UPTAKE SYSTEM PROTEIN ZNUA"/>
    <property type="match status" value="1"/>
</dbReference>
<dbReference type="PRINTS" id="PR00691">
    <property type="entry name" value="ADHESINB"/>
</dbReference>
<dbReference type="PANTHER" id="PTHR42953">
    <property type="entry name" value="HIGH-AFFINITY ZINC UPTAKE SYSTEM PROTEIN ZNUA-RELATED"/>
    <property type="match status" value="1"/>
</dbReference>
<dbReference type="PROSITE" id="PS51257">
    <property type="entry name" value="PROKAR_LIPOPROTEIN"/>
    <property type="match status" value="1"/>
</dbReference>
<evidence type="ECO:0000256" key="1">
    <source>
        <dbReference type="ARBA" id="ARBA00011028"/>
    </source>
</evidence>
<evidence type="ECO:0000256" key="2">
    <source>
        <dbReference type="ARBA" id="ARBA00022448"/>
    </source>
</evidence>
<dbReference type="Gene3D" id="3.40.50.1980">
    <property type="entry name" value="Nitrogenase molybdenum iron protein domain"/>
    <property type="match status" value="2"/>
</dbReference>
<dbReference type="SUPFAM" id="SSF53807">
    <property type="entry name" value="Helical backbone' metal receptor"/>
    <property type="match status" value="1"/>
</dbReference>
<keyword evidence="3" id="KW-0732">Signal</keyword>
<reference evidence="4" key="1">
    <citation type="journal article" date="2015" name="Proc. Natl. Acad. Sci. U.S.A.">
        <title>Networks of energetic and metabolic interactions define dynamics in microbial communities.</title>
        <authorList>
            <person name="Embree M."/>
            <person name="Liu J.K."/>
            <person name="Al-Bassam M.M."/>
            <person name="Zengler K."/>
        </authorList>
    </citation>
    <scope>NUCLEOTIDE SEQUENCE</scope>
</reference>
<evidence type="ECO:0000313" key="4">
    <source>
        <dbReference type="EMBL" id="KUG15977.1"/>
    </source>
</evidence>
<dbReference type="GO" id="GO:0007155">
    <property type="term" value="P:cell adhesion"/>
    <property type="evidence" value="ECO:0007669"/>
    <property type="project" value="InterPro"/>
</dbReference>
<dbReference type="GO" id="GO:0030001">
    <property type="term" value="P:metal ion transport"/>
    <property type="evidence" value="ECO:0007669"/>
    <property type="project" value="InterPro"/>
</dbReference>
<organism evidence="4">
    <name type="scientific">hydrocarbon metagenome</name>
    <dbReference type="NCBI Taxonomy" id="938273"/>
    <lineage>
        <taxon>unclassified sequences</taxon>
        <taxon>metagenomes</taxon>
        <taxon>ecological metagenomes</taxon>
    </lineage>
</organism>
<comment type="similarity">
    <text evidence="1">Belongs to the bacterial solute-binding protein 9 family.</text>
</comment>
<name>A0A0W8F525_9ZZZZ</name>
<dbReference type="EMBL" id="LNQE01001517">
    <property type="protein sequence ID" value="KUG15977.1"/>
    <property type="molecule type" value="Genomic_DNA"/>
</dbReference>
<dbReference type="InterPro" id="IPR006127">
    <property type="entry name" value="ZnuA-like"/>
</dbReference>
<gene>
    <name evidence="4" type="ORF">ASZ90_014308</name>
</gene>
<dbReference type="GO" id="GO:0046872">
    <property type="term" value="F:metal ion binding"/>
    <property type="evidence" value="ECO:0007669"/>
    <property type="project" value="InterPro"/>
</dbReference>
<sequence>MSSNFKKFSLLIVFLVAAILSGCISEDTEPSEKMPADDIAVNASQSNDDIQDARDSQAESLPINGTGNGLKKYANNGSDVISVATTISPLAGLISLIGGDNVEIATIIPPGAEPHTYEPTPSQMKEIANADIYIMNGAGLEFWMEKALLVNEDMLVVDSSEGVELLSEEGGNADPHIWLSLQNAAIQVDNICNGLIQVDSANRDYYLRNKDALLEEMKALDREFSQTFAAKENKTFIVFHPAWSYLARDYGLVQVPIMEEEKEPGPQYLASLIDMAKKNDITTIFVDPQFNPKSAEVIAREMNATIVVLDPLADDYLQNMRRTGEEISKSLK</sequence>
<evidence type="ECO:0000256" key="3">
    <source>
        <dbReference type="ARBA" id="ARBA00022729"/>
    </source>
</evidence>
<dbReference type="InterPro" id="IPR050492">
    <property type="entry name" value="Bact_metal-bind_prot9"/>
</dbReference>